<evidence type="ECO:0000313" key="2">
    <source>
        <dbReference type="EMBL" id="MPC34185.1"/>
    </source>
</evidence>
<dbReference type="Proteomes" id="UP000324222">
    <property type="component" value="Unassembled WGS sequence"/>
</dbReference>
<name>A0A5B7EL74_PORTR</name>
<sequence length="158" mass="16721">MQCTSEPCSARRITLFERPKEEDVLSYGGGGGSGGGGRWASRPACGSRTTLLLFAFQDLADSPCREPPRMAGRVRAPRHARKKTPLPGRSLVPAIPECQRRVGLILPWAHRSLAGGPNESGLPGRRGAALLARGVRSVVAVRAEDSRTLTSLAGRVGG</sequence>
<protein>
    <submittedName>
        <fullName evidence="2">Uncharacterized protein</fullName>
    </submittedName>
</protein>
<feature type="compositionally biased region" description="Basic residues" evidence="1">
    <location>
        <begin position="75"/>
        <end position="84"/>
    </location>
</feature>
<reference evidence="2 3" key="1">
    <citation type="submission" date="2019-05" db="EMBL/GenBank/DDBJ databases">
        <title>Another draft genome of Portunus trituberculatus and its Hox gene families provides insights of decapod evolution.</title>
        <authorList>
            <person name="Jeong J.-H."/>
            <person name="Song I."/>
            <person name="Kim S."/>
            <person name="Choi T."/>
            <person name="Kim D."/>
            <person name="Ryu S."/>
            <person name="Kim W."/>
        </authorList>
    </citation>
    <scope>NUCLEOTIDE SEQUENCE [LARGE SCALE GENOMIC DNA]</scope>
    <source>
        <tissue evidence="2">Muscle</tissue>
    </source>
</reference>
<organism evidence="2 3">
    <name type="scientific">Portunus trituberculatus</name>
    <name type="common">Swimming crab</name>
    <name type="synonym">Neptunus trituberculatus</name>
    <dbReference type="NCBI Taxonomy" id="210409"/>
    <lineage>
        <taxon>Eukaryota</taxon>
        <taxon>Metazoa</taxon>
        <taxon>Ecdysozoa</taxon>
        <taxon>Arthropoda</taxon>
        <taxon>Crustacea</taxon>
        <taxon>Multicrustacea</taxon>
        <taxon>Malacostraca</taxon>
        <taxon>Eumalacostraca</taxon>
        <taxon>Eucarida</taxon>
        <taxon>Decapoda</taxon>
        <taxon>Pleocyemata</taxon>
        <taxon>Brachyura</taxon>
        <taxon>Eubrachyura</taxon>
        <taxon>Portunoidea</taxon>
        <taxon>Portunidae</taxon>
        <taxon>Portuninae</taxon>
        <taxon>Portunus</taxon>
    </lineage>
</organism>
<feature type="region of interest" description="Disordered" evidence="1">
    <location>
        <begin position="65"/>
        <end position="91"/>
    </location>
</feature>
<accession>A0A5B7EL74</accession>
<dbReference type="AlphaFoldDB" id="A0A5B7EL74"/>
<dbReference type="EMBL" id="VSRR010003003">
    <property type="protein sequence ID" value="MPC34185.1"/>
    <property type="molecule type" value="Genomic_DNA"/>
</dbReference>
<comment type="caution">
    <text evidence="2">The sequence shown here is derived from an EMBL/GenBank/DDBJ whole genome shotgun (WGS) entry which is preliminary data.</text>
</comment>
<evidence type="ECO:0000256" key="1">
    <source>
        <dbReference type="SAM" id="MobiDB-lite"/>
    </source>
</evidence>
<gene>
    <name evidence="2" type="ORF">E2C01_027567</name>
</gene>
<proteinExistence type="predicted"/>
<keyword evidence="3" id="KW-1185">Reference proteome</keyword>
<evidence type="ECO:0000313" key="3">
    <source>
        <dbReference type="Proteomes" id="UP000324222"/>
    </source>
</evidence>